<evidence type="ECO:0000256" key="3">
    <source>
        <dbReference type="ARBA" id="ARBA00022989"/>
    </source>
</evidence>
<evidence type="ECO:0000256" key="6">
    <source>
        <dbReference type="SAM" id="MobiDB-lite"/>
    </source>
</evidence>
<dbReference type="InterPro" id="IPR010658">
    <property type="entry name" value="Nodulin-like"/>
</dbReference>
<feature type="compositionally biased region" description="Acidic residues" evidence="6">
    <location>
        <begin position="90"/>
        <end position="100"/>
    </location>
</feature>
<gene>
    <name evidence="9" type="ORF">Acr_16g0006750</name>
</gene>
<keyword evidence="2 7" id="KW-0812">Transmembrane</keyword>
<proteinExistence type="inferred from homology"/>
<feature type="transmembrane region" description="Helical" evidence="7">
    <location>
        <begin position="230"/>
        <end position="248"/>
    </location>
</feature>
<accession>A0A7J0FZC4</accession>
<evidence type="ECO:0000256" key="4">
    <source>
        <dbReference type="ARBA" id="ARBA00023136"/>
    </source>
</evidence>
<name>A0A7J0FZC4_9ERIC</name>
<protein>
    <submittedName>
        <fullName evidence="9">Major facilitator superfamily protein</fullName>
    </submittedName>
</protein>
<comment type="caution">
    <text evidence="9">The sequence shown here is derived from an EMBL/GenBank/DDBJ whole genome shotgun (WGS) entry which is preliminary data.</text>
</comment>
<dbReference type="OrthoDB" id="410267at2759"/>
<feature type="region of interest" description="Disordered" evidence="6">
    <location>
        <begin position="84"/>
        <end position="110"/>
    </location>
</feature>
<dbReference type="Proteomes" id="UP000585474">
    <property type="component" value="Unassembled WGS sequence"/>
</dbReference>
<keyword evidence="3 7" id="KW-1133">Transmembrane helix</keyword>
<evidence type="ECO:0000256" key="5">
    <source>
        <dbReference type="ARBA" id="ARBA00044504"/>
    </source>
</evidence>
<dbReference type="SUPFAM" id="SSF103473">
    <property type="entry name" value="MFS general substrate transporter"/>
    <property type="match status" value="1"/>
</dbReference>
<organism evidence="9 10">
    <name type="scientific">Actinidia rufa</name>
    <dbReference type="NCBI Taxonomy" id="165716"/>
    <lineage>
        <taxon>Eukaryota</taxon>
        <taxon>Viridiplantae</taxon>
        <taxon>Streptophyta</taxon>
        <taxon>Embryophyta</taxon>
        <taxon>Tracheophyta</taxon>
        <taxon>Spermatophyta</taxon>
        <taxon>Magnoliopsida</taxon>
        <taxon>eudicotyledons</taxon>
        <taxon>Gunneridae</taxon>
        <taxon>Pentapetalae</taxon>
        <taxon>asterids</taxon>
        <taxon>Ericales</taxon>
        <taxon>Actinidiaceae</taxon>
        <taxon>Actinidia</taxon>
    </lineage>
</organism>
<evidence type="ECO:0000313" key="9">
    <source>
        <dbReference type="EMBL" id="GFZ04051.1"/>
    </source>
</evidence>
<feature type="domain" description="Nodulin-like" evidence="8">
    <location>
        <begin position="1"/>
        <end position="72"/>
    </location>
</feature>
<dbReference type="Pfam" id="PF06813">
    <property type="entry name" value="Nodulin-like"/>
    <property type="match status" value="1"/>
</dbReference>
<dbReference type="InterPro" id="IPR036259">
    <property type="entry name" value="MFS_trans_sf"/>
</dbReference>
<dbReference type="PANTHER" id="PTHR21576:SF97">
    <property type="entry name" value="MAJOR FACILITATOR SUPERFAMILY PROTEIN"/>
    <property type="match status" value="1"/>
</dbReference>
<feature type="transmembrane region" description="Helical" evidence="7">
    <location>
        <begin position="20"/>
        <end position="42"/>
    </location>
</feature>
<dbReference type="PANTHER" id="PTHR21576">
    <property type="entry name" value="UNCHARACTERIZED NODULIN-LIKE PROTEIN"/>
    <property type="match status" value="1"/>
</dbReference>
<reference evidence="9 10" key="1">
    <citation type="submission" date="2019-07" db="EMBL/GenBank/DDBJ databases">
        <title>De Novo Assembly of kiwifruit Actinidia rufa.</title>
        <authorList>
            <person name="Sugita-Konishi S."/>
            <person name="Sato K."/>
            <person name="Mori E."/>
            <person name="Abe Y."/>
            <person name="Kisaki G."/>
            <person name="Hamano K."/>
            <person name="Suezawa K."/>
            <person name="Otani M."/>
            <person name="Fukuda T."/>
            <person name="Manabe T."/>
            <person name="Gomi K."/>
            <person name="Tabuchi M."/>
            <person name="Akimitsu K."/>
            <person name="Kataoka I."/>
        </authorList>
    </citation>
    <scope>NUCLEOTIDE SEQUENCE [LARGE SCALE GENOMIC DNA]</scope>
    <source>
        <strain evidence="10">cv. Fuchu</strain>
    </source>
</reference>
<evidence type="ECO:0000259" key="8">
    <source>
        <dbReference type="Pfam" id="PF06813"/>
    </source>
</evidence>
<evidence type="ECO:0000256" key="1">
    <source>
        <dbReference type="ARBA" id="ARBA00004141"/>
    </source>
</evidence>
<dbReference type="GO" id="GO:0016020">
    <property type="term" value="C:membrane"/>
    <property type="evidence" value="ECO:0007669"/>
    <property type="project" value="UniProtKB-SubCell"/>
</dbReference>
<feature type="transmembrane region" description="Helical" evidence="7">
    <location>
        <begin position="172"/>
        <end position="192"/>
    </location>
</feature>
<evidence type="ECO:0000256" key="2">
    <source>
        <dbReference type="ARBA" id="ARBA00022692"/>
    </source>
</evidence>
<comment type="similarity">
    <text evidence="5">Belongs to the major facilitator superfamily. Phosphate:H(+) symporter (TC 2.A.1.9) family.</text>
</comment>
<keyword evidence="4 7" id="KW-0472">Membrane</keyword>
<evidence type="ECO:0000256" key="7">
    <source>
        <dbReference type="SAM" id="Phobius"/>
    </source>
</evidence>
<keyword evidence="10" id="KW-1185">Reference proteome</keyword>
<feature type="transmembrane region" description="Helical" evidence="7">
    <location>
        <begin position="54"/>
        <end position="72"/>
    </location>
</feature>
<evidence type="ECO:0000313" key="10">
    <source>
        <dbReference type="Proteomes" id="UP000585474"/>
    </source>
</evidence>
<dbReference type="AlphaFoldDB" id="A0A7J0FZC4"/>
<sequence>MMYFIRACTPASGEDSSVHIYFLFTQAESVALAIYLLTATILKDLLSLSNSISYIFVAIMTILLMYPIAIPIKMTLFPANPKKPEPPFDSSDDLVAEEGDSSQKDPLLVPSSSETYLGSFHNEDVSDVDMLLTGVSLGVDDTTILLSLFSFCNFLGRLGGGAVSEHFVSDSLTIMIITFLLYALAINGILYAATGLPGICYGVHFAIMIPTASELFGLRHFGIIFNFMQLGNPLGTLLFSGLLAGLCIRCRGSQATRLLLLGTKLF</sequence>
<comment type="subcellular location">
    <subcellularLocation>
        <location evidence="1">Membrane</location>
        <topology evidence="1">Multi-pass membrane protein</topology>
    </subcellularLocation>
</comment>
<dbReference type="EMBL" id="BJWL01000016">
    <property type="protein sequence ID" value="GFZ04051.1"/>
    <property type="molecule type" value="Genomic_DNA"/>
</dbReference>